<accession>A0ABV0GMI1</accession>
<dbReference type="InterPro" id="IPR004358">
    <property type="entry name" value="Sig_transdc_His_kin-like_C"/>
</dbReference>
<keyword evidence="6 11" id="KW-0812">Transmembrane</keyword>
<dbReference type="PROSITE" id="PS50109">
    <property type="entry name" value="HIS_KIN"/>
    <property type="match status" value="1"/>
</dbReference>
<sequence>MTEKPGASTADQETLRRASLRITVWISSACAVLVLCLLAGAAIYLLNKTGPPVRDPSDTDAAYAYLDAKDLLKAMIIAGGAGIIIAAVIGWLSARRAIRPLGEALALQRRFVQDASHQMRTPLAILDARIQLAQRHSEPGSPTGQALSRIRDDTAVVTAIVNDLLEAAAGTAQRPGDQPCDVDAAAARLVEDLRPVADQRRITLEHSGSGRPTVSIDPNSLRRALLALTENALTHTPPEGAVAVTTAAEGNQAVISVKDTGPGITGINPDFIFDRFARAEPAVASECQRSFGIGLSLTREIISRAGGTVEVAATGPQGTVMRIVLPLARD</sequence>
<dbReference type="Pfam" id="PF02518">
    <property type="entry name" value="HATPase_c"/>
    <property type="match status" value="1"/>
</dbReference>
<dbReference type="PANTHER" id="PTHR45436">
    <property type="entry name" value="SENSOR HISTIDINE KINASE YKOH"/>
    <property type="match status" value="1"/>
</dbReference>
<organism evidence="13 14">
    <name type="scientific">Paenarthrobacter nicotinovorans</name>
    <name type="common">Arthrobacter nicotinovorans</name>
    <dbReference type="NCBI Taxonomy" id="29320"/>
    <lineage>
        <taxon>Bacteria</taxon>
        <taxon>Bacillati</taxon>
        <taxon>Actinomycetota</taxon>
        <taxon>Actinomycetes</taxon>
        <taxon>Micrococcales</taxon>
        <taxon>Micrococcaceae</taxon>
        <taxon>Paenarthrobacter</taxon>
    </lineage>
</organism>
<dbReference type="SMART" id="SM00388">
    <property type="entry name" value="HisKA"/>
    <property type="match status" value="1"/>
</dbReference>
<feature type="transmembrane region" description="Helical" evidence="11">
    <location>
        <begin position="22"/>
        <end position="46"/>
    </location>
</feature>
<evidence type="ECO:0000313" key="13">
    <source>
        <dbReference type="EMBL" id="MEO3939756.1"/>
    </source>
</evidence>
<evidence type="ECO:0000256" key="9">
    <source>
        <dbReference type="ARBA" id="ARBA00023012"/>
    </source>
</evidence>
<dbReference type="CDD" id="cd00082">
    <property type="entry name" value="HisKA"/>
    <property type="match status" value="1"/>
</dbReference>
<keyword evidence="8 11" id="KW-1133">Transmembrane helix</keyword>
<keyword evidence="4" id="KW-0597">Phosphoprotein</keyword>
<dbReference type="Gene3D" id="1.10.287.130">
    <property type="match status" value="1"/>
</dbReference>
<dbReference type="EMBL" id="JBBMFV010000003">
    <property type="protein sequence ID" value="MEO3939756.1"/>
    <property type="molecule type" value="Genomic_DNA"/>
</dbReference>
<evidence type="ECO:0000256" key="3">
    <source>
        <dbReference type="ARBA" id="ARBA00012438"/>
    </source>
</evidence>
<proteinExistence type="predicted"/>
<dbReference type="InterPro" id="IPR050428">
    <property type="entry name" value="TCS_sensor_his_kinase"/>
</dbReference>
<gene>
    <name evidence="13" type="ORF">V3C41_01580</name>
</gene>
<dbReference type="CDD" id="cd00075">
    <property type="entry name" value="HATPase"/>
    <property type="match status" value="1"/>
</dbReference>
<dbReference type="PANTHER" id="PTHR45436:SF5">
    <property type="entry name" value="SENSOR HISTIDINE KINASE TRCS"/>
    <property type="match status" value="1"/>
</dbReference>
<keyword evidence="9" id="KW-0902">Two-component regulatory system</keyword>
<evidence type="ECO:0000256" key="8">
    <source>
        <dbReference type="ARBA" id="ARBA00022989"/>
    </source>
</evidence>
<evidence type="ECO:0000256" key="1">
    <source>
        <dbReference type="ARBA" id="ARBA00000085"/>
    </source>
</evidence>
<dbReference type="Gene3D" id="3.30.565.10">
    <property type="entry name" value="Histidine kinase-like ATPase, C-terminal domain"/>
    <property type="match status" value="1"/>
</dbReference>
<keyword evidence="10 11" id="KW-0472">Membrane</keyword>
<comment type="subcellular location">
    <subcellularLocation>
        <location evidence="2">Cell membrane</location>
    </subcellularLocation>
</comment>
<dbReference type="Proteomes" id="UP001448614">
    <property type="component" value="Unassembled WGS sequence"/>
</dbReference>
<dbReference type="InterPro" id="IPR036890">
    <property type="entry name" value="HATPase_C_sf"/>
</dbReference>
<dbReference type="InterPro" id="IPR003661">
    <property type="entry name" value="HisK_dim/P_dom"/>
</dbReference>
<dbReference type="SMART" id="SM00387">
    <property type="entry name" value="HATPase_c"/>
    <property type="match status" value="1"/>
</dbReference>
<dbReference type="RefSeq" id="WP_347781640.1">
    <property type="nucleotide sequence ID" value="NZ_JBBMFV010000003.1"/>
</dbReference>
<evidence type="ECO:0000256" key="4">
    <source>
        <dbReference type="ARBA" id="ARBA00022553"/>
    </source>
</evidence>
<dbReference type="GO" id="GO:0016301">
    <property type="term" value="F:kinase activity"/>
    <property type="evidence" value="ECO:0007669"/>
    <property type="project" value="UniProtKB-KW"/>
</dbReference>
<dbReference type="Pfam" id="PF00512">
    <property type="entry name" value="HisKA"/>
    <property type="match status" value="1"/>
</dbReference>
<evidence type="ECO:0000259" key="12">
    <source>
        <dbReference type="PROSITE" id="PS50109"/>
    </source>
</evidence>
<evidence type="ECO:0000256" key="2">
    <source>
        <dbReference type="ARBA" id="ARBA00004236"/>
    </source>
</evidence>
<evidence type="ECO:0000256" key="6">
    <source>
        <dbReference type="ARBA" id="ARBA00022692"/>
    </source>
</evidence>
<dbReference type="InterPro" id="IPR036097">
    <property type="entry name" value="HisK_dim/P_sf"/>
</dbReference>
<protein>
    <recommendedName>
        <fullName evidence="3">histidine kinase</fullName>
        <ecNumber evidence="3">2.7.13.3</ecNumber>
    </recommendedName>
</protein>
<name>A0ABV0GMI1_PAENI</name>
<dbReference type="SUPFAM" id="SSF55874">
    <property type="entry name" value="ATPase domain of HSP90 chaperone/DNA topoisomerase II/histidine kinase"/>
    <property type="match status" value="1"/>
</dbReference>
<comment type="caution">
    <text evidence="13">The sequence shown here is derived from an EMBL/GenBank/DDBJ whole genome shotgun (WGS) entry which is preliminary data.</text>
</comment>
<evidence type="ECO:0000313" key="14">
    <source>
        <dbReference type="Proteomes" id="UP001448614"/>
    </source>
</evidence>
<dbReference type="InterPro" id="IPR003594">
    <property type="entry name" value="HATPase_dom"/>
</dbReference>
<comment type="catalytic activity">
    <reaction evidence="1">
        <text>ATP + protein L-histidine = ADP + protein N-phospho-L-histidine.</text>
        <dbReference type="EC" id="2.7.13.3"/>
    </reaction>
</comment>
<evidence type="ECO:0000256" key="5">
    <source>
        <dbReference type="ARBA" id="ARBA00022679"/>
    </source>
</evidence>
<evidence type="ECO:0000256" key="11">
    <source>
        <dbReference type="SAM" id="Phobius"/>
    </source>
</evidence>
<keyword evidence="14" id="KW-1185">Reference proteome</keyword>
<evidence type="ECO:0000256" key="10">
    <source>
        <dbReference type="ARBA" id="ARBA00023136"/>
    </source>
</evidence>
<feature type="domain" description="Histidine kinase" evidence="12">
    <location>
        <begin position="114"/>
        <end position="329"/>
    </location>
</feature>
<feature type="transmembrane region" description="Helical" evidence="11">
    <location>
        <begin position="71"/>
        <end position="92"/>
    </location>
</feature>
<dbReference type="EC" id="2.7.13.3" evidence="3"/>
<dbReference type="SUPFAM" id="SSF47384">
    <property type="entry name" value="Homodimeric domain of signal transducing histidine kinase"/>
    <property type="match status" value="1"/>
</dbReference>
<reference evidence="13 14" key="1">
    <citation type="journal article" date="2024" name="Appl. Microbiol. Biotechnol.">
        <title>Biosynthetic gene clusters with biotechnological applications in novel Antarctic isolates from Actinomycetota.</title>
        <authorList>
            <person name="Bruna P."/>
            <person name="Nunez-Montero K."/>
            <person name="Contreras M.J."/>
            <person name="Leal K."/>
            <person name="Garcia M."/>
            <person name="Abanto M."/>
            <person name="Barrientos L."/>
        </authorList>
    </citation>
    <scope>NUCLEOTIDE SEQUENCE [LARGE SCALE GENOMIC DNA]</scope>
    <source>
        <strain evidence="13 14">Se16.17</strain>
    </source>
</reference>
<keyword evidence="7 13" id="KW-0418">Kinase</keyword>
<dbReference type="InterPro" id="IPR005467">
    <property type="entry name" value="His_kinase_dom"/>
</dbReference>
<keyword evidence="5" id="KW-0808">Transferase</keyword>
<dbReference type="PRINTS" id="PR00344">
    <property type="entry name" value="BCTRLSENSOR"/>
</dbReference>
<evidence type="ECO:0000256" key="7">
    <source>
        <dbReference type="ARBA" id="ARBA00022777"/>
    </source>
</evidence>